<dbReference type="RefSeq" id="WP_160942702.1">
    <property type="nucleotide sequence ID" value="NZ_CP063310.1"/>
</dbReference>
<dbReference type="SFLD" id="SFLDS00029">
    <property type="entry name" value="Radical_SAM"/>
    <property type="match status" value="1"/>
</dbReference>
<dbReference type="InterPro" id="IPR051198">
    <property type="entry name" value="BchE-like"/>
</dbReference>
<dbReference type="SMART" id="SM00729">
    <property type="entry name" value="Elp3"/>
    <property type="match status" value="1"/>
</dbReference>
<evidence type="ECO:0000256" key="2">
    <source>
        <dbReference type="ARBA" id="ARBA00022691"/>
    </source>
</evidence>
<keyword evidence="5" id="KW-0411">Iron-sulfur</keyword>
<evidence type="ECO:0000259" key="6">
    <source>
        <dbReference type="PROSITE" id="PS51918"/>
    </source>
</evidence>
<evidence type="ECO:0000313" key="8">
    <source>
        <dbReference type="Proteomes" id="UP000478463"/>
    </source>
</evidence>
<dbReference type="KEGG" id="egd:GS424_012650"/>
<dbReference type="CDD" id="cd01335">
    <property type="entry name" value="Radical_SAM"/>
    <property type="match status" value="1"/>
</dbReference>
<dbReference type="InterPro" id="IPR007197">
    <property type="entry name" value="rSAM"/>
</dbReference>
<organism evidence="7 8">
    <name type="scientific">Eggerthella guodeyinii</name>
    <dbReference type="NCBI Taxonomy" id="2690837"/>
    <lineage>
        <taxon>Bacteria</taxon>
        <taxon>Bacillati</taxon>
        <taxon>Actinomycetota</taxon>
        <taxon>Coriobacteriia</taxon>
        <taxon>Eggerthellales</taxon>
        <taxon>Eggerthellaceae</taxon>
        <taxon>Eggerthella</taxon>
    </lineage>
</organism>
<dbReference type="GO" id="GO:0046872">
    <property type="term" value="F:metal ion binding"/>
    <property type="evidence" value="ECO:0007669"/>
    <property type="project" value="UniProtKB-KW"/>
</dbReference>
<keyword evidence="2" id="KW-0949">S-adenosyl-L-methionine</keyword>
<sequence length="291" mass="32179">MHFTGTIWRPPYEAGSALLQVTVGCTHHRCRFCDLYDVPFALSPDDEVEADIDELARFSPGARRVFITGANPFGVANARLAPILERIRARISGVRTIGGFVRIGDLRHKSDEDLEQWARLGVDDLTIGVETGFDPALAFMDKGHTAADELEQCRRLDAAGIRYSFFYLAGIAGAGRGEEAARASAEVFSRLRPVRIGVLSMTLFPASRLAEDVRAGRFQMASEGELLREIRTLVGELRCEAVLSTAHVSDAVHVEGLLPRDREPMVARLDRAIAQLDEDALSRYRRSIRSL</sequence>
<dbReference type="SUPFAM" id="SSF102114">
    <property type="entry name" value="Radical SAM enzymes"/>
    <property type="match status" value="1"/>
</dbReference>
<name>A0A6L7IVG3_9ACTN</name>
<dbReference type="InterPro" id="IPR006638">
    <property type="entry name" value="Elp3/MiaA/NifB-like_rSAM"/>
</dbReference>
<gene>
    <name evidence="7" type="ORF">GS424_012650</name>
</gene>
<proteinExistence type="predicted"/>
<dbReference type="PROSITE" id="PS51918">
    <property type="entry name" value="RADICAL_SAM"/>
    <property type="match status" value="1"/>
</dbReference>
<dbReference type="Pfam" id="PF04055">
    <property type="entry name" value="Radical_SAM"/>
    <property type="match status" value="1"/>
</dbReference>
<evidence type="ECO:0000256" key="5">
    <source>
        <dbReference type="ARBA" id="ARBA00023014"/>
    </source>
</evidence>
<dbReference type="SFLD" id="SFLDG01082">
    <property type="entry name" value="B12-binding_domain_containing"/>
    <property type="match status" value="1"/>
</dbReference>
<dbReference type="Proteomes" id="UP000478463">
    <property type="component" value="Chromosome"/>
</dbReference>
<evidence type="ECO:0000256" key="3">
    <source>
        <dbReference type="ARBA" id="ARBA00022723"/>
    </source>
</evidence>
<reference evidence="7 8" key="1">
    <citation type="submission" date="2020-10" db="EMBL/GenBank/DDBJ databases">
        <title>Eggerthella sp. nov., isolated from human feces.</title>
        <authorList>
            <person name="Yajun G."/>
        </authorList>
    </citation>
    <scope>NUCLEOTIDE SEQUENCE [LARGE SCALE GENOMIC DNA]</scope>
    <source>
        <strain evidence="7 8">HF-1101</strain>
    </source>
</reference>
<evidence type="ECO:0000313" key="7">
    <source>
        <dbReference type="EMBL" id="QOS67361.1"/>
    </source>
</evidence>
<dbReference type="EMBL" id="CP063310">
    <property type="protein sequence ID" value="QOS67361.1"/>
    <property type="molecule type" value="Genomic_DNA"/>
</dbReference>
<dbReference type="SFLD" id="SFLDG01095">
    <property type="entry name" value="Uncharacterised_Radical_SAM_Su"/>
    <property type="match status" value="1"/>
</dbReference>
<feature type="domain" description="Radical SAM core" evidence="6">
    <location>
        <begin position="11"/>
        <end position="240"/>
    </location>
</feature>
<dbReference type="InterPro" id="IPR058240">
    <property type="entry name" value="rSAM_sf"/>
</dbReference>
<comment type="cofactor">
    <cofactor evidence="1">
        <name>[4Fe-4S] cluster</name>
        <dbReference type="ChEBI" id="CHEBI:49883"/>
    </cofactor>
</comment>
<keyword evidence="3" id="KW-0479">Metal-binding</keyword>
<dbReference type="InterPro" id="IPR013785">
    <property type="entry name" value="Aldolase_TIM"/>
</dbReference>
<dbReference type="PANTHER" id="PTHR43409:SF4">
    <property type="entry name" value="RADICAL SAM SUPERFAMILY PROTEIN"/>
    <property type="match status" value="1"/>
</dbReference>
<dbReference type="GO" id="GO:0051536">
    <property type="term" value="F:iron-sulfur cluster binding"/>
    <property type="evidence" value="ECO:0007669"/>
    <property type="project" value="UniProtKB-KW"/>
</dbReference>
<accession>A0A6L7IVG3</accession>
<evidence type="ECO:0000256" key="1">
    <source>
        <dbReference type="ARBA" id="ARBA00001966"/>
    </source>
</evidence>
<keyword evidence="4" id="KW-0408">Iron</keyword>
<dbReference type="GO" id="GO:0003824">
    <property type="term" value="F:catalytic activity"/>
    <property type="evidence" value="ECO:0007669"/>
    <property type="project" value="InterPro"/>
</dbReference>
<protein>
    <submittedName>
        <fullName evidence="7">Radical SAM protein</fullName>
    </submittedName>
</protein>
<dbReference type="AlphaFoldDB" id="A0A6L7IVG3"/>
<evidence type="ECO:0000256" key="4">
    <source>
        <dbReference type="ARBA" id="ARBA00023004"/>
    </source>
</evidence>
<dbReference type="PANTHER" id="PTHR43409">
    <property type="entry name" value="ANAEROBIC MAGNESIUM-PROTOPORPHYRIN IX MONOMETHYL ESTER CYCLASE-RELATED"/>
    <property type="match status" value="1"/>
</dbReference>
<dbReference type="Gene3D" id="3.20.20.70">
    <property type="entry name" value="Aldolase class I"/>
    <property type="match status" value="1"/>
</dbReference>